<dbReference type="EMBL" id="CP021056">
    <property type="protein sequence ID" value="QXE24472.1"/>
    <property type="molecule type" value="Genomic_DNA"/>
</dbReference>
<evidence type="ECO:0000313" key="2">
    <source>
        <dbReference type="Proteomes" id="UP000683511"/>
    </source>
</evidence>
<dbReference type="KEGG" id="rsin:B6N60_03177"/>
<proteinExistence type="predicted"/>
<gene>
    <name evidence="1" type="ORF">B6N60_03177</name>
</gene>
<accession>A0A975T972</accession>
<reference evidence="1" key="1">
    <citation type="submission" date="2017-04" db="EMBL/GenBank/DDBJ databases">
        <title>Genome deletions in a multicellular cyanobacterial endosymbiont for morphological adaptation in marine diatoms.</title>
        <authorList>
            <person name="Wang Y."/>
            <person name="Gao H."/>
            <person name="Li R."/>
            <person name="Xu X."/>
        </authorList>
    </citation>
    <scope>NUCLEOTIDE SEQUENCE</scope>
    <source>
        <strain evidence="1">FACHB 800</strain>
    </source>
</reference>
<keyword evidence="2" id="KW-1185">Reference proteome</keyword>
<organism evidence="1 2">
    <name type="scientific">Richelia sinica FACHB-800</name>
    <dbReference type="NCBI Taxonomy" id="1357546"/>
    <lineage>
        <taxon>Bacteria</taxon>
        <taxon>Bacillati</taxon>
        <taxon>Cyanobacteriota</taxon>
        <taxon>Cyanophyceae</taxon>
        <taxon>Nostocales</taxon>
        <taxon>Nostocaceae</taxon>
        <taxon>Richelia</taxon>
    </lineage>
</organism>
<name>A0A975T972_9NOST</name>
<protein>
    <submittedName>
        <fullName evidence="1">Uncharacterized protein</fullName>
    </submittedName>
</protein>
<dbReference type="Proteomes" id="UP000683511">
    <property type="component" value="Chromosome"/>
</dbReference>
<evidence type="ECO:0000313" key="1">
    <source>
        <dbReference type="EMBL" id="QXE24472.1"/>
    </source>
</evidence>
<sequence>MVKKYVQKSEDGGFLSWDFGEKMAVCLGFIPSRQEKGAFH</sequence>
<dbReference type="AlphaFoldDB" id="A0A975T972"/>